<dbReference type="EMBL" id="CAJZBQ010000028">
    <property type="protein sequence ID" value="CAG9321424.1"/>
    <property type="molecule type" value="Genomic_DNA"/>
</dbReference>
<comment type="caution">
    <text evidence="1">The sequence shown here is derived from an EMBL/GenBank/DDBJ whole genome shotgun (WGS) entry which is preliminary data.</text>
</comment>
<proteinExistence type="predicted"/>
<keyword evidence="2" id="KW-1185">Reference proteome</keyword>
<evidence type="ECO:0000313" key="2">
    <source>
        <dbReference type="Proteomes" id="UP001162131"/>
    </source>
</evidence>
<name>A0AAU9J6K0_9CILI</name>
<organism evidence="1 2">
    <name type="scientific">Blepharisma stoltei</name>
    <dbReference type="NCBI Taxonomy" id="1481888"/>
    <lineage>
        <taxon>Eukaryota</taxon>
        <taxon>Sar</taxon>
        <taxon>Alveolata</taxon>
        <taxon>Ciliophora</taxon>
        <taxon>Postciliodesmatophora</taxon>
        <taxon>Heterotrichea</taxon>
        <taxon>Heterotrichida</taxon>
        <taxon>Blepharismidae</taxon>
        <taxon>Blepharisma</taxon>
    </lineage>
</organism>
<reference evidence="1" key="1">
    <citation type="submission" date="2021-09" db="EMBL/GenBank/DDBJ databases">
        <authorList>
            <consortium name="AG Swart"/>
            <person name="Singh M."/>
            <person name="Singh A."/>
            <person name="Seah K."/>
            <person name="Emmerich C."/>
        </authorList>
    </citation>
    <scope>NUCLEOTIDE SEQUENCE</scope>
    <source>
        <strain evidence="1">ATCC30299</strain>
    </source>
</reference>
<protein>
    <submittedName>
        <fullName evidence="1">Uncharacterized protein</fullName>
    </submittedName>
</protein>
<evidence type="ECO:0000313" key="1">
    <source>
        <dbReference type="EMBL" id="CAG9321424.1"/>
    </source>
</evidence>
<dbReference type="AlphaFoldDB" id="A0AAU9J6K0"/>
<dbReference type="Proteomes" id="UP001162131">
    <property type="component" value="Unassembled WGS sequence"/>
</dbReference>
<accession>A0AAU9J6K0</accession>
<gene>
    <name evidence="1" type="ORF">BSTOLATCC_MIC28706</name>
</gene>
<sequence>MALIKEINSFELPNFSHSHSLISNGSTRESFDDIERCCSLDFDTENSEIQSPEIFPTIMIMQLCQKKGVRKPKEEPGLFQQLSSTQKSKIENLNYKLDLLMNALEDRFEAINVRDDCSLKPKPIELATPGSSFISKRRATLPCNVLRV</sequence>